<dbReference type="WBParaSite" id="SVE_0000859950.1">
    <property type="protein sequence ID" value="SVE_0000859950.1"/>
    <property type="gene ID" value="SVE_0000859950"/>
</dbReference>
<evidence type="ECO:0000313" key="2">
    <source>
        <dbReference type="WBParaSite" id="SVE_0000859950.1"/>
    </source>
</evidence>
<proteinExistence type="predicted"/>
<keyword evidence="1" id="KW-1185">Reference proteome</keyword>
<protein>
    <submittedName>
        <fullName evidence="2">Secreted protein</fullName>
    </submittedName>
</protein>
<accession>A0A0K0ETZ3</accession>
<dbReference type="AlphaFoldDB" id="A0A0K0ETZ3"/>
<name>A0A0K0ETZ3_STRVS</name>
<organism evidence="1 2">
    <name type="scientific">Strongyloides venezuelensis</name>
    <name type="common">Threadworm</name>
    <dbReference type="NCBI Taxonomy" id="75913"/>
    <lineage>
        <taxon>Eukaryota</taxon>
        <taxon>Metazoa</taxon>
        <taxon>Ecdysozoa</taxon>
        <taxon>Nematoda</taxon>
        <taxon>Chromadorea</taxon>
        <taxon>Rhabditida</taxon>
        <taxon>Tylenchina</taxon>
        <taxon>Panagrolaimomorpha</taxon>
        <taxon>Strongyloidoidea</taxon>
        <taxon>Strongyloididae</taxon>
        <taxon>Strongyloides</taxon>
    </lineage>
</organism>
<sequence>MFKIPALNALVSVYSQSVLYSSCIRSFAEKVTLETKFEPSLPNSSVYFFEIALQISTFVFNFRRQPSIERLFKNKSLKIFPLFAC</sequence>
<reference evidence="2" key="2">
    <citation type="submission" date="2015-08" db="UniProtKB">
        <authorList>
            <consortium name="WormBaseParasite"/>
        </authorList>
    </citation>
    <scope>IDENTIFICATION</scope>
</reference>
<dbReference type="STRING" id="75913.A0A0K0ETZ3"/>
<dbReference type="Proteomes" id="UP000035680">
    <property type="component" value="Unassembled WGS sequence"/>
</dbReference>
<evidence type="ECO:0000313" key="1">
    <source>
        <dbReference type="Proteomes" id="UP000035680"/>
    </source>
</evidence>
<reference evidence="1" key="1">
    <citation type="submission" date="2014-07" db="EMBL/GenBank/DDBJ databases">
        <authorList>
            <person name="Martin A.A"/>
            <person name="De Silva N."/>
        </authorList>
    </citation>
    <scope>NUCLEOTIDE SEQUENCE</scope>
</reference>